<dbReference type="CDD" id="cd03064">
    <property type="entry name" value="TRX_Fd_NuoE"/>
    <property type="match status" value="1"/>
</dbReference>
<feature type="binding site" evidence="7">
    <location>
        <position position="78"/>
    </location>
    <ligand>
        <name>[2Fe-2S] cluster</name>
        <dbReference type="ChEBI" id="CHEBI:190135"/>
    </ligand>
</feature>
<evidence type="ECO:0000256" key="7">
    <source>
        <dbReference type="PIRSR" id="PIRSR000216-1"/>
    </source>
</evidence>
<proteinExistence type="inferred from homology"/>
<dbReference type="PIRSF" id="PIRSF000216">
    <property type="entry name" value="NADH_DH_24kDa"/>
    <property type="match status" value="1"/>
</dbReference>
<evidence type="ECO:0000313" key="8">
    <source>
        <dbReference type="EMBL" id="CAO81522.1"/>
    </source>
</evidence>
<dbReference type="Gene3D" id="3.40.30.10">
    <property type="entry name" value="Glutaredoxin"/>
    <property type="match status" value="1"/>
</dbReference>
<dbReference type="Pfam" id="PF01257">
    <property type="entry name" value="2Fe-2S_thioredx"/>
    <property type="match status" value="1"/>
</dbReference>
<dbReference type="PANTHER" id="PTHR43342">
    <property type="entry name" value="NADH-QUINONE OXIDOREDUCTASE, E SUBUNIT"/>
    <property type="match status" value="1"/>
</dbReference>
<keyword evidence="4 7" id="KW-0408">Iron</keyword>
<dbReference type="HOGENOM" id="CLU_054362_2_1_0"/>
<gene>
    <name evidence="8" type="ordered locus">CLOAM1686</name>
</gene>
<feature type="binding site" evidence="7">
    <location>
        <position position="120"/>
    </location>
    <ligand>
        <name>[2Fe-2S] cluster</name>
        <dbReference type="ChEBI" id="CHEBI:190135"/>
    </ligand>
</feature>
<reference evidence="8 9" key="1">
    <citation type="journal article" date="2008" name="J. Bacteriol.">
        <title>'Candidatus Cloacamonas acidaminovorans': genome sequence reconstruction provides a first glimpse of a new bacterial division.</title>
        <authorList>
            <person name="Pelletier E."/>
            <person name="Kreimeyer A."/>
            <person name="Bocs S."/>
            <person name="Rouy Z."/>
            <person name="Gyapay G."/>
            <person name="Chouari R."/>
            <person name="Riviere D."/>
            <person name="Ganesan A."/>
            <person name="Daegelen P."/>
            <person name="Sghir A."/>
            <person name="Cohen G.N."/>
            <person name="Medigue C."/>
            <person name="Weissenbach J."/>
            <person name="Le Paslier D."/>
        </authorList>
    </citation>
    <scope>NUCLEOTIDE SEQUENCE [LARGE SCALE GENOMIC DNA]</scope>
    <source>
        <strain evidence="9">Evry</strain>
    </source>
</reference>
<keyword evidence="2 7" id="KW-0001">2Fe-2S</keyword>
<dbReference type="InterPro" id="IPR041921">
    <property type="entry name" value="NuoE_N"/>
</dbReference>
<organism evidence="8 9">
    <name type="scientific">Cloacimonas acidaminovorans (strain Evry)</name>
    <dbReference type="NCBI Taxonomy" id="459349"/>
    <lineage>
        <taxon>Bacteria</taxon>
        <taxon>Pseudomonadati</taxon>
        <taxon>Candidatus Cloacimonadota</taxon>
        <taxon>Candidatus Cloacimonadia</taxon>
        <taxon>Candidatus Cloacimonadales</taxon>
        <taxon>Candidatus Cloacimonadaceae</taxon>
        <taxon>Candidatus Cloacimonas</taxon>
    </lineage>
</organism>
<dbReference type="PANTHER" id="PTHR43342:SF1">
    <property type="entry name" value="BIFURCATING [FEFE] HYDROGENASE GAMMA SUBUNIT"/>
    <property type="match status" value="1"/>
</dbReference>
<dbReference type="KEGG" id="caci:CLOAM1686"/>
<keyword evidence="3 7" id="KW-0479">Metal-binding</keyword>
<keyword evidence="5 7" id="KW-0411">Iron-sulfur</keyword>
<comment type="similarity">
    <text evidence="1">Belongs to the complex I 24 kDa subunit family.</text>
</comment>
<name>B0VFT1_CLOAI</name>
<dbReference type="FunFam" id="1.10.10.1590:FF:000001">
    <property type="entry name" value="NADH-quinone oxidoreductase subunit E"/>
    <property type="match status" value="1"/>
</dbReference>
<dbReference type="GO" id="GO:0046872">
    <property type="term" value="F:metal ion binding"/>
    <property type="evidence" value="ECO:0007669"/>
    <property type="project" value="UniProtKB-KW"/>
</dbReference>
<dbReference type="Proteomes" id="UP000002019">
    <property type="component" value="Chromosome"/>
</dbReference>
<dbReference type="PROSITE" id="PS01099">
    <property type="entry name" value="COMPLEX1_24K"/>
    <property type="match status" value="1"/>
</dbReference>
<dbReference type="InterPro" id="IPR002023">
    <property type="entry name" value="NuoE-like"/>
</dbReference>
<evidence type="ECO:0000256" key="2">
    <source>
        <dbReference type="ARBA" id="ARBA00022714"/>
    </source>
</evidence>
<evidence type="ECO:0000256" key="3">
    <source>
        <dbReference type="ARBA" id="ARBA00022723"/>
    </source>
</evidence>
<dbReference type="AlphaFoldDB" id="B0VFT1"/>
<evidence type="ECO:0000256" key="6">
    <source>
        <dbReference type="ARBA" id="ARBA00034078"/>
    </source>
</evidence>
<evidence type="ECO:0000313" key="9">
    <source>
        <dbReference type="Proteomes" id="UP000002019"/>
    </source>
</evidence>
<sequence>MENAYPELDKILAKFQDKKGSLIPLLQEVQKERGYLSRETMQYLADKMEIPSAEIFGVATFYSMFRLKPQGKHLIRVCKGTACHVSDVDSIKNAIIEILQLPEGENTTSDMQFTVMEVACLGCCSLAPVIMIDGKTYGKLVPEAIPAILNQYKNGDSE</sequence>
<dbReference type="eggNOG" id="COG1905">
    <property type="taxonomic scope" value="Bacteria"/>
</dbReference>
<dbReference type="RefSeq" id="WP_015425380.1">
    <property type="nucleotide sequence ID" value="NC_020449.1"/>
</dbReference>
<protein>
    <submittedName>
        <fullName evidence="8">[Fe] hydrogenase (Fe-only hydrogenase) (Ferredoxin bidirectional hydrogenase), subunit gamma (HymA-like)</fullName>
        <ecNumber evidence="8">1.12.7.2</ecNumber>
    </submittedName>
</protein>
<keyword evidence="8" id="KW-0560">Oxidoreductase</keyword>
<dbReference type="EMBL" id="CU466930">
    <property type="protein sequence ID" value="CAO81522.1"/>
    <property type="molecule type" value="Genomic_DNA"/>
</dbReference>
<dbReference type="STRING" id="459349.CLOAM1686"/>
<evidence type="ECO:0000256" key="4">
    <source>
        <dbReference type="ARBA" id="ARBA00023004"/>
    </source>
</evidence>
<feature type="binding site" evidence="7">
    <location>
        <position position="83"/>
    </location>
    <ligand>
        <name>[2Fe-2S] cluster</name>
        <dbReference type="ChEBI" id="CHEBI:190135"/>
    </ligand>
</feature>
<dbReference type="InterPro" id="IPR042128">
    <property type="entry name" value="NuoE_dom"/>
</dbReference>
<accession>B0VFT1</accession>
<dbReference type="Gene3D" id="1.10.10.1590">
    <property type="entry name" value="NADH-quinone oxidoreductase subunit E"/>
    <property type="match status" value="1"/>
</dbReference>
<dbReference type="SUPFAM" id="SSF52833">
    <property type="entry name" value="Thioredoxin-like"/>
    <property type="match status" value="1"/>
</dbReference>
<dbReference type="InterPro" id="IPR036249">
    <property type="entry name" value="Thioredoxin-like_sf"/>
</dbReference>
<dbReference type="OrthoDB" id="9807941at2"/>
<evidence type="ECO:0000256" key="1">
    <source>
        <dbReference type="ARBA" id="ARBA00010643"/>
    </source>
</evidence>
<comment type="cofactor">
    <cofactor evidence="6">
        <name>[2Fe-2S] cluster</name>
        <dbReference type="ChEBI" id="CHEBI:190135"/>
    </cofactor>
</comment>
<comment type="cofactor">
    <cofactor evidence="7">
        <name>[2Fe-2S] cluster</name>
        <dbReference type="ChEBI" id="CHEBI:190135"/>
    </cofactor>
    <text evidence="7">Binds 1 [2Fe-2S] cluster.</text>
</comment>
<dbReference type="NCBIfam" id="NF005722">
    <property type="entry name" value="PRK07539.1-2"/>
    <property type="match status" value="1"/>
</dbReference>
<dbReference type="InterPro" id="IPR028431">
    <property type="entry name" value="NADP_DH_HndA-like"/>
</dbReference>
<dbReference type="EC" id="1.12.7.2" evidence="8"/>
<dbReference type="GO" id="GO:0051537">
    <property type="term" value="F:2 iron, 2 sulfur cluster binding"/>
    <property type="evidence" value="ECO:0007669"/>
    <property type="project" value="UniProtKB-KW"/>
</dbReference>
<keyword evidence="9" id="KW-1185">Reference proteome</keyword>
<dbReference type="GO" id="GO:0008901">
    <property type="term" value="F:ferredoxin hydrogenase activity"/>
    <property type="evidence" value="ECO:0007669"/>
    <property type="project" value="UniProtKB-EC"/>
</dbReference>
<feature type="binding site" evidence="7">
    <location>
        <position position="124"/>
    </location>
    <ligand>
        <name>[2Fe-2S] cluster</name>
        <dbReference type="ChEBI" id="CHEBI:190135"/>
    </ligand>
</feature>
<evidence type="ECO:0000256" key="5">
    <source>
        <dbReference type="ARBA" id="ARBA00023014"/>
    </source>
</evidence>